<keyword evidence="2" id="KW-1185">Reference proteome</keyword>
<protein>
    <submittedName>
        <fullName evidence="1">Uncharacterized protein</fullName>
    </submittedName>
</protein>
<gene>
    <name evidence="1" type="ORF">FW778_17950</name>
</gene>
<reference evidence="1 2" key="1">
    <citation type="submission" date="2019-09" db="EMBL/GenBank/DDBJ databases">
        <title>Draft genome sequence of Ginsengibacter sp. BR5-29.</title>
        <authorList>
            <person name="Im W.-T."/>
        </authorList>
    </citation>
    <scope>NUCLEOTIDE SEQUENCE [LARGE SCALE GENOMIC DNA]</scope>
    <source>
        <strain evidence="1 2">BR5-29</strain>
    </source>
</reference>
<organism evidence="1 2">
    <name type="scientific">Ginsengibacter hankyongi</name>
    <dbReference type="NCBI Taxonomy" id="2607284"/>
    <lineage>
        <taxon>Bacteria</taxon>
        <taxon>Pseudomonadati</taxon>
        <taxon>Bacteroidota</taxon>
        <taxon>Chitinophagia</taxon>
        <taxon>Chitinophagales</taxon>
        <taxon>Chitinophagaceae</taxon>
        <taxon>Ginsengibacter</taxon>
    </lineage>
</organism>
<evidence type="ECO:0000313" key="2">
    <source>
        <dbReference type="Proteomes" id="UP000326903"/>
    </source>
</evidence>
<sequence length="185" mass="21727">MTLIVIAASTFGQDKSVQNLLDTASKSIGQFVKNVPLNNSRLYIGDTTEYKNYLSEVFQQTIYTKYLIEIIQNSKLVDTSIWLDIELPTSILTEGYKETVDFNYVLKKFKLTDKKQIRYYRKFVNDFNSDFVSRKFYYMSRPVFDNSKEYAVVTISNSFEGGMLTLFKKNGDTWHKLGNINRWRY</sequence>
<dbReference type="EMBL" id="VYQF01000007">
    <property type="protein sequence ID" value="KAA9036503.1"/>
    <property type="molecule type" value="Genomic_DNA"/>
</dbReference>
<accession>A0A5J5IFT7</accession>
<proteinExistence type="predicted"/>
<comment type="caution">
    <text evidence="1">The sequence shown here is derived from an EMBL/GenBank/DDBJ whole genome shotgun (WGS) entry which is preliminary data.</text>
</comment>
<name>A0A5J5IFT7_9BACT</name>
<dbReference type="AlphaFoldDB" id="A0A5J5IFT7"/>
<dbReference type="Proteomes" id="UP000326903">
    <property type="component" value="Unassembled WGS sequence"/>
</dbReference>
<evidence type="ECO:0000313" key="1">
    <source>
        <dbReference type="EMBL" id="KAA9036503.1"/>
    </source>
</evidence>